<feature type="compositionally biased region" description="Low complexity" evidence="1">
    <location>
        <begin position="153"/>
        <end position="172"/>
    </location>
</feature>
<dbReference type="EMBL" id="JAPWDV010000003">
    <property type="protein sequence ID" value="KAJ6218195.1"/>
    <property type="molecule type" value="Genomic_DNA"/>
</dbReference>
<evidence type="ECO:0000313" key="2">
    <source>
        <dbReference type="EMBL" id="KAJ6218195.1"/>
    </source>
</evidence>
<gene>
    <name evidence="2" type="ORF">RDWZM_009352</name>
</gene>
<dbReference type="AlphaFoldDB" id="A0A9Q0M6D3"/>
<organism evidence="2 3">
    <name type="scientific">Blomia tropicalis</name>
    <name type="common">Mite</name>
    <dbReference type="NCBI Taxonomy" id="40697"/>
    <lineage>
        <taxon>Eukaryota</taxon>
        <taxon>Metazoa</taxon>
        <taxon>Ecdysozoa</taxon>
        <taxon>Arthropoda</taxon>
        <taxon>Chelicerata</taxon>
        <taxon>Arachnida</taxon>
        <taxon>Acari</taxon>
        <taxon>Acariformes</taxon>
        <taxon>Sarcoptiformes</taxon>
        <taxon>Astigmata</taxon>
        <taxon>Glycyphagoidea</taxon>
        <taxon>Echimyopodidae</taxon>
        <taxon>Blomia</taxon>
    </lineage>
</organism>
<feature type="compositionally biased region" description="Basic residues" evidence="1">
    <location>
        <begin position="184"/>
        <end position="194"/>
    </location>
</feature>
<accession>A0A9Q0M6D3</accession>
<name>A0A9Q0M6D3_BLOTA</name>
<proteinExistence type="predicted"/>
<sequence>MAYIEIDPDDFIKGLRLLHSRTPESSDELKRLLDSYYVRQDSKKAKDFSNVFSALQSLSQDVNKNENDKRQSGSTGNLVNSINSISTTASFTSISYQSAPSKDASMLKSHPTFLKTNEAATSVKRGLSKFSSFNSYSNNSKPTTISSLNRATTSTTISSNKTKTISSSSSSSFPSLPNLDKRFPNLKKTKMNKY</sequence>
<dbReference type="Proteomes" id="UP001142055">
    <property type="component" value="Chromosome 3"/>
</dbReference>
<evidence type="ECO:0000256" key="1">
    <source>
        <dbReference type="SAM" id="MobiDB-lite"/>
    </source>
</evidence>
<keyword evidence="3" id="KW-1185">Reference proteome</keyword>
<evidence type="ECO:0000313" key="3">
    <source>
        <dbReference type="Proteomes" id="UP001142055"/>
    </source>
</evidence>
<feature type="region of interest" description="Disordered" evidence="1">
    <location>
        <begin position="153"/>
        <end position="194"/>
    </location>
</feature>
<reference evidence="2" key="1">
    <citation type="submission" date="2022-12" db="EMBL/GenBank/DDBJ databases">
        <title>Genome assemblies of Blomia tropicalis.</title>
        <authorList>
            <person name="Cui Y."/>
        </authorList>
    </citation>
    <scope>NUCLEOTIDE SEQUENCE</scope>
    <source>
        <tissue evidence="2">Adult mites</tissue>
    </source>
</reference>
<protein>
    <submittedName>
        <fullName evidence="2">Uncharacterized protein</fullName>
    </submittedName>
</protein>
<comment type="caution">
    <text evidence="2">The sequence shown here is derived from an EMBL/GenBank/DDBJ whole genome shotgun (WGS) entry which is preliminary data.</text>
</comment>